<accession>A0A8S3HZD0</accession>
<dbReference type="Proteomes" id="UP000676336">
    <property type="component" value="Unassembled WGS sequence"/>
</dbReference>
<dbReference type="Gene3D" id="2.60.120.200">
    <property type="match status" value="1"/>
</dbReference>
<dbReference type="AlphaFoldDB" id="A0A8S3HZD0"/>
<protein>
    <submittedName>
        <fullName evidence="1">Uncharacterized protein</fullName>
    </submittedName>
</protein>
<feature type="non-terminal residue" evidence="1">
    <location>
        <position position="1"/>
    </location>
</feature>
<organism evidence="1 2">
    <name type="scientific">Rotaria magnacalcarata</name>
    <dbReference type="NCBI Taxonomy" id="392030"/>
    <lineage>
        <taxon>Eukaryota</taxon>
        <taxon>Metazoa</taxon>
        <taxon>Spiralia</taxon>
        <taxon>Gnathifera</taxon>
        <taxon>Rotifera</taxon>
        <taxon>Eurotatoria</taxon>
        <taxon>Bdelloidea</taxon>
        <taxon>Philodinida</taxon>
        <taxon>Philodinidae</taxon>
        <taxon>Rotaria</taxon>
    </lineage>
</organism>
<sequence length="208" mass="23653">LCEKLPTQLTINSIDNNRTISNTKRCFTIGQCHMTIVTTNKNHIISFEPNNIDQLSFSSINKLLIAHNQNNASVIFSSIINTKEILIDNCYNNNNNNNKVAKRNTKEPYRSDSTSSTVITFNSSSYIDYHSQELLDYPLRLSLRFRTLGRISNGVLLSLTQRKSSSLIIPFFIIEHSNGKIEITVLQLDERKILSTVTERIILVTTIC</sequence>
<gene>
    <name evidence="1" type="ORF">SMN809_LOCUS71952</name>
</gene>
<evidence type="ECO:0000313" key="1">
    <source>
        <dbReference type="EMBL" id="CAF5190041.1"/>
    </source>
</evidence>
<comment type="caution">
    <text evidence="1">The sequence shown here is derived from an EMBL/GenBank/DDBJ whole genome shotgun (WGS) entry which is preliminary data.</text>
</comment>
<evidence type="ECO:0000313" key="2">
    <source>
        <dbReference type="Proteomes" id="UP000676336"/>
    </source>
</evidence>
<name>A0A8S3HZD0_9BILA</name>
<reference evidence="1" key="1">
    <citation type="submission" date="2021-02" db="EMBL/GenBank/DDBJ databases">
        <authorList>
            <person name="Nowell W R."/>
        </authorList>
    </citation>
    <scope>NUCLEOTIDE SEQUENCE</scope>
</reference>
<proteinExistence type="predicted"/>
<dbReference type="EMBL" id="CAJOBI010324684">
    <property type="protein sequence ID" value="CAF5190041.1"/>
    <property type="molecule type" value="Genomic_DNA"/>
</dbReference>